<comment type="caution">
    <text evidence="1">The sequence shown here is derived from an EMBL/GenBank/DDBJ whole genome shotgun (WGS) entry which is preliminary data.</text>
</comment>
<sequence>MDEDDFLLLLFLTNSPKYNTKTHQWRSDEIFKRTGHRYSRQVLSYHLKKYSELTGKRATKSTHLGESPRIAWSRKGCPAVVEQKGQKGPNYTLILCVRNVEKGAVVSSKLIKNVKKKIKDEKTGKVRIKKGTDAIDFYDFLKNIELPTNEKYYLLLDNSKIHYTTKELEKLGLSMEELAKQKNIELVYLPKYTPELNPIELCFNTARYLTENLPTDAEEELEAAISKIINMFNQKNMS</sequence>
<name>A0ACA9LVH3_9GLOM</name>
<proteinExistence type="predicted"/>
<feature type="non-terminal residue" evidence="1">
    <location>
        <position position="238"/>
    </location>
</feature>
<keyword evidence="2" id="KW-1185">Reference proteome</keyword>
<reference evidence="1" key="1">
    <citation type="submission" date="2021-06" db="EMBL/GenBank/DDBJ databases">
        <authorList>
            <person name="Kallberg Y."/>
            <person name="Tangrot J."/>
            <person name="Rosling A."/>
        </authorList>
    </citation>
    <scope>NUCLEOTIDE SEQUENCE</scope>
    <source>
        <strain evidence="1">MA461A</strain>
    </source>
</reference>
<accession>A0ACA9LVH3</accession>
<dbReference type="Proteomes" id="UP000789920">
    <property type="component" value="Unassembled WGS sequence"/>
</dbReference>
<evidence type="ECO:0000313" key="2">
    <source>
        <dbReference type="Proteomes" id="UP000789920"/>
    </source>
</evidence>
<gene>
    <name evidence="1" type="ORF">RPERSI_LOCUS3781</name>
</gene>
<organism evidence="1 2">
    <name type="scientific">Racocetra persica</name>
    <dbReference type="NCBI Taxonomy" id="160502"/>
    <lineage>
        <taxon>Eukaryota</taxon>
        <taxon>Fungi</taxon>
        <taxon>Fungi incertae sedis</taxon>
        <taxon>Mucoromycota</taxon>
        <taxon>Glomeromycotina</taxon>
        <taxon>Glomeromycetes</taxon>
        <taxon>Diversisporales</taxon>
        <taxon>Gigasporaceae</taxon>
        <taxon>Racocetra</taxon>
    </lineage>
</organism>
<dbReference type="EMBL" id="CAJVQC010004907">
    <property type="protein sequence ID" value="CAG8546613.1"/>
    <property type="molecule type" value="Genomic_DNA"/>
</dbReference>
<protein>
    <submittedName>
        <fullName evidence="1">23614_t:CDS:1</fullName>
    </submittedName>
</protein>
<evidence type="ECO:0000313" key="1">
    <source>
        <dbReference type="EMBL" id="CAG8546613.1"/>
    </source>
</evidence>